<evidence type="ECO:0000313" key="2">
    <source>
        <dbReference type="Proteomes" id="UP001064489"/>
    </source>
</evidence>
<accession>A0AAD5JPR7</accession>
<organism evidence="1 2">
    <name type="scientific">Acer negundo</name>
    <name type="common">Box elder</name>
    <dbReference type="NCBI Taxonomy" id="4023"/>
    <lineage>
        <taxon>Eukaryota</taxon>
        <taxon>Viridiplantae</taxon>
        <taxon>Streptophyta</taxon>
        <taxon>Embryophyta</taxon>
        <taxon>Tracheophyta</taxon>
        <taxon>Spermatophyta</taxon>
        <taxon>Magnoliopsida</taxon>
        <taxon>eudicotyledons</taxon>
        <taxon>Gunneridae</taxon>
        <taxon>Pentapetalae</taxon>
        <taxon>rosids</taxon>
        <taxon>malvids</taxon>
        <taxon>Sapindales</taxon>
        <taxon>Sapindaceae</taxon>
        <taxon>Hippocastanoideae</taxon>
        <taxon>Acereae</taxon>
        <taxon>Acer</taxon>
    </lineage>
</organism>
<proteinExistence type="predicted"/>
<evidence type="ECO:0000313" key="1">
    <source>
        <dbReference type="EMBL" id="KAI9196004.1"/>
    </source>
</evidence>
<gene>
    <name evidence="1" type="ORF">LWI28_020201</name>
</gene>
<keyword evidence="2" id="KW-1185">Reference proteome</keyword>
<reference evidence="1" key="1">
    <citation type="journal article" date="2022" name="Plant J.">
        <title>Strategies of tolerance reflected in two North American maple genomes.</title>
        <authorList>
            <person name="McEvoy S.L."/>
            <person name="Sezen U.U."/>
            <person name="Trouern-Trend A."/>
            <person name="McMahon S.M."/>
            <person name="Schaberg P.G."/>
            <person name="Yang J."/>
            <person name="Wegrzyn J.L."/>
            <person name="Swenson N.G."/>
        </authorList>
    </citation>
    <scope>NUCLEOTIDE SEQUENCE</scope>
    <source>
        <strain evidence="1">91603</strain>
    </source>
</reference>
<protein>
    <submittedName>
        <fullName evidence="1">Uncharacterized protein</fullName>
    </submittedName>
</protein>
<sequence>MGIGITKLSLEKRRASCDLKVLGSRKGMSKGDKITQLTDAKVRSNRPLLKDSNLKAIMGLDDANIISKRRNGRDIGLAGKGHGMKTRSSNANFKMPLYMEEEISKFIEFGIALGFDFNDKKVRLANIVTKAYSKLREVKLKVANAQ</sequence>
<comment type="caution">
    <text evidence="1">The sequence shown here is derived from an EMBL/GenBank/DDBJ whole genome shotgun (WGS) entry which is preliminary data.</text>
</comment>
<name>A0AAD5JPR7_ACENE</name>
<dbReference type="AlphaFoldDB" id="A0AAD5JPR7"/>
<reference evidence="1" key="2">
    <citation type="submission" date="2023-02" db="EMBL/GenBank/DDBJ databases">
        <authorList>
            <person name="Swenson N.G."/>
            <person name="Wegrzyn J.L."/>
            <person name="Mcevoy S.L."/>
        </authorList>
    </citation>
    <scope>NUCLEOTIDE SEQUENCE</scope>
    <source>
        <strain evidence="1">91603</strain>
        <tissue evidence="1">Leaf</tissue>
    </source>
</reference>
<dbReference type="EMBL" id="JAJSOW010000003">
    <property type="protein sequence ID" value="KAI9196004.1"/>
    <property type="molecule type" value="Genomic_DNA"/>
</dbReference>
<dbReference type="Proteomes" id="UP001064489">
    <property type="component" value="Chromosome 1"/>
</dbReference>